<gene>
    <name evidence="2" type="primary">oprO</name>
    <name evidence="2" type="ordered locus">XALc_0737</name>
</gene>
<feature type="signal peptide" evidence="1">
    <location>
        <begin position="1"/>
        <end position="20"/>
    </location>
</feature>
<dbReference type="Pfam" id="PF07396">
    <property type="entry name" value="Porin_O_P"/>
    <property type="match status" value="1"/>
</dbReference>
<dbReference type="AlphaFoldDB" id="D2UBQ6"/>
<dbReference type="KEGG" id="xal:XALC_0737"/>
<dbReference type="SUPFAM" id="SSF56935">
    <property type="entry name" value="Porins"/>
    <property type="match status" value="1"/>
</dbReference>
<sequence>MRHSLLFAALGLTAAAPAIAANGFDDWPTKVTFSDGTTLAAVGTYQYDWNTFSNDNSRLLKNNHTFRRKEFGVHLNKDGVYDAMVGFDFQSKQWLDVFFGVETKALFGNNYGHVRVGYIKVLGGLEALTSGAAGSFMEAALPVQAIYQGRRTGAEWTFEQPQYLLQAAVYGGKDLQGHNPGTTQAVHAAWTPFKAEGDVLHLGLVYSQENPRGYHNGLNVSFSPSVRLNTPPEVALTPVSLIDSGILTDVDQIRRTVLEALWIKGPFSLQGEALRADVTRTNSLPNYSADGQYVFASYVLTGESRPYSAGNVDMVKPANAYGAVEVLARYSRLDLDDGNVFGGRQHDWTFGANWYLTNHFKFQLNYVRANAERAGVQFKPNSVDVRAQVQF</sequence>
<dbReference type="eggNOG" id="COG3746">
    <property type="taxonomic scope" value="Bacteria"/>
</dbReference>
<evidence type="ECO:0000256" key="1">
    <source>
        <dbReference type="SAM" id="SignalP"/>
    </source>
</evidence>
<dbReference type="PATRIC" id="fig|29447.3.peg.736"/>
<dbReference type="InterPro" id="IPR010870">
    <property type="entry name" value="Porin_O/P"/>
</dbReference>
<reference evidence="2 3" key="1">
    <citation type="journal article" date="2009" name="BMC Genomics">
        <title>The complete genome sequence of Xanthomonas albilineans provides new insights into the reductive genome evolution of the xylem-limited Xanthomonadaceae.</title>
        <authorList>
            <person name="Pieretti I."/>
            <person name="Royer M."/>
            <person name="Barbe V."/>
            <person name="Carrere S."/>
            <person name="Koebnik R."/>
            <person name="Cociancich S."/>
            <person name="Couloux A."/>
            <person name="Darrasse A."/>
            <person name="Gouzy J."/>
            <person name="Jacques M.A."/>
            <person name="Lauber E."/>
            <person name="Manceau C."/>
            <person name="Mangenot S."/>
            <person name="Poussier S."/>
            <person name="Segurens B."/>
            <person name="Szurek B."/>
            <person name="Verdier V."/>
            <person name="Arlat M."/>
            <person name="Rott P."/>
        </authorList>
    </citation>
    <scope>NUCLEOTIDE SEQUENCE [LARGE SCALE GENOMIC DNA]</scope>
    <source>
        <strain evidence="3">GPE PC73 / CFBP 7063</strain>
    </source>
</reference>
<dbReference type="InterPro" id="IPR023614">
    <property type="entry name" value="Porin_dom_sf"/>
</dbReference>
<protein>
    <submittedName>
        <fullName evidence="2">Probable polyphosphate-selective porin o protein</fullName>
    </submittedName>
</protein>
<dbReference type="GeneID" id="57876052"/>
<feature type="chain" id="PRO_5003037024" evidence="1">
    <location>
        <begin position="21"/>
        <end position="391"/>
    </location>
</feature>
<organism evidence="2 3">
    <name type="scientific">Xanthomonas albilineans (strain GPE PC73 / CFBP 7063)</name>
    <dbReference type="NCBI Taxonomy" id="380358"/>
    <lineage>
        <taxon>Bacteria</taxon>
        <taxon>Pseudomonadati</taxon>
        <taxon>Pseudomonadota</taxon>
        <taxon>Gammaproteobacteria</taxon>
        <taxon>Lysobacterales</taxon>
        <taxon>Lysobacteraceae</taxon>
        <taxon>Xanthomonas</taxon>
    </lineage>
</organism>
<keyword evidence="3" id="KW-1185">Reference proteome</keyword>
<keyword evidence="1" id="KW-0732">Signal</keyword>
<dbReference type="OrthoDB" id="9807854at2"/>
<proteinExistence type="predicted"/>
<dbReference type="Gene3D" id="2.40.160.10">
    <property type="entry name" value="Porin"/>
    <property type="match status" value="1"/>
</dbReference>
<accession>D2UBQ6</accession>
<dbReference type="EMBL" id="FP565176">
    <property type="protein sequence ID" value="CBA15255.1"/>
    <property type="molecule type" value="Genomic_DNA"/>
</dbReference>
<name>D2UBQ6_XANAP</name>
<dbReference type="STRING" id="380358.XALC_0737"/>
<evidence type="ECO:0000313" key="3">
    <source>
        <dbReference type="Proteomes" id="UP000001890"/>
    </source>
</evidence>
<dbReference type="RefSeq" id="WP_012915265.1">
    <property type="nucleotide sequence ID" value="NC_013722.1"/>
</dbReference>
<dbReference type="Proteomes" id="UP000001890">
    <property type="component" value="Chromosome"/>
</dbReference>
<evidence type="ECO:0000313" key="2">
    <source>
        <dbReference type="EMBL" id="CBA15255.1"/>
    </source>
</evidence>